<evidence type="ECO:0000313" key="5">
    <source>
        <dbReference type="EMBL" id="GAB54577.1"/>
    </source>
</evidence>
<dbReference type="AlphaFoldDB" id="H5T8D6"/>
<keyword evidence="6" id="KW-1185">Reference proteome</keyword>
<dbReference type="Pfam" id="PF00571">
    <property type="entry name" value="CBS"/>
    <property type="match status" value="2"/>
</dbReference>
<evidence type="ECO:0000259" key="3">
    <source>
        <dbReference type="PROSITE" id="PS50042"/>
    </source>
</evidence>
<dbReference type="CDD" id="cd05401">
    <property type="entry name" value="NT_GlnE_GlnD_like"/>
    <property type="match status" value="1"/>
</dbReference>
<feature type="domain" description="Cyclic nucleotide-binding" evidence="3">
    <location>
        <begin position="27"/>
        <end position="98"/>
    </location>
</feature>
<proteinExistence type="predicted"/>
<dbReference type="InterPro" id="IPR000595">
    <property type="entry name" value="cNMP-bd_dom"/>
</dbReference>
<dbReference type="InterPro" id="IPR014710">
    <property type="entry name" value="RmlC-like_jellyroll"/>
</dbReference>
<dbReference type="eggNOG" id="COG2905">
    <property type="taxonomic scope" value="Bacteria"/>
</dbReference>
<evidence type="ECO:0000256" key="1">
    <source>
        <dbReference type="ARBA" id="ARBA00022737"/>
    </source>
</evidence>
<reference evidence="5 6" key="2">
    <citation type="journal article" date="2017" name="Antonie Van Leeuwenhoek">
        <title>Rhizobium rhizosphaerae sp. nov., a novel species isolated from rice rhizosphere.</title>
        <authorList>
            <person name="Zhao J.J."/>
            <person name="Zhang J."/>
            <person name="Zhang R.J."/>
            <person name="Zhang C.W."/>
            <person name="Yin H.Q."/>
            <person name="Zhang X.X."/>
        </authorList>
    </citation>
    <scope>NUCLEOTIDE SEQUENCE [LARGE SCALE GENOMIC DNA]</scope>
    <source>
        <strain evidence="5 6">ACAM 611</strain>
    </source>
</reference>
<dbReference type="OrthoDB" id="9808528at2"/>
<dbReference type="InterPro" id="IPR018490">
    <property type="entry name" value="cNMP-bd_dom_sf"/>
</dbReference>
<dbReference type="SUPFAM" id="SSF54631">
    <property type="entry name" value="CBS-domain pair"/>
    <property type="match status" value="1"/>
</dbReference>
<dbReference type="InterPro" id="IPR005105">
    <property type="entry name" value="GlnD_Uridyltrans_N"/>
</dbReference>
<dbReference type="Gene3D" id="2.60.120.10">
    <property type="entry name" value="Jelly Rolls"/>
    <property type="match status" value="1"/>
</dbReference>
<dbReference type="InterPro" id="IPR018821">
    <property type="entry name" value="DUF294_put_nucleoTrafse_sb-bd"/>
</dbReference>
<dbReference type="GO" id="GO:0008773">
    <property type="term" value="F:[protein-PII] uridylyltransferase activity"/>
    <property type="evidence" value="ECO:0007669"/>
    <property type="project" value="InterPro"/>
</dbReference>
<evidence type="ECO:0000259" key="4">
    <source>
        <dbReference type="PROSITE" id="PS51371"/>
    </source>
</evidence>
<dbReference type="InterPro" id="IPR000644">
    <property type="entry name" value="CBS_dom"/>
</dbReference>
<name>H5T8D6_9ALTE</name>
<dbReference type="CDD" id="cd04587">
    <property type="entry name" value="CBS_pair_CAP-ED_NT_Pol-beta-like_DUF294_assoc"/>
    <property type="match status" value="1"/>
</dbReference>
<keyword evidence="2" id="KW-0129">CBS domain</keyword>
<dbReference type="PANTHER" id="PTHR48108:SF31">
    <property type="entry name" value="CBS DOMAIN AND CYCLIC NUCLEOTIDE-REGULATED NUCLEOTIDYLTRANSFERASE"/>
    <property type="match status" value="1"/>
</dbReference>
<dbReference type="PROSITE" id="PS51371">
    <property type="entry name" value="CBS"/>
    <property type="match status" value="2"/>
</dbReference>
<dbReference type="EMBL" id="BAET01000006">
    <property type="protein sequence ID" value="GAB54577.1"/>
    <property type="molecule type" value="Genomic_DNA"/>
</dbReference>
<accession>H5T8D6</accession>
<reference evidence="5 6" key="1">
    <citation type="journal article" date="2012" name="J. Bacteriol.">
        <title>Genome sequence of proteorhodopsin-containing sea ice bacterium Glaciecola punicea ACAM 611T.</title>
        <authorList>
            <person name="Qin Q.-L."/>
            <person name="Xie B.-B."/>
            <person name="Shu Y.-L."/>
            <person name="Rong J.-C."/>
            <person name="Zhao D.-L."/>
            <person name="Zhang X.-Y."/>
            <person name="Chen X.-L."/>
            <person name="Zhou B.-C."/>
            <person name="Zhanga Y.-Z."/>
        </authorList>
    </citation>
    <scope>NUCLEOTIDE SEQUENCE [LARGE SCALE GENOMIC DNA]</scope>
    <source>
        <strain evidence="5 6">ACAM 611</strain>
    </source>
</reference>
<gene>
    <name evidence="5" type="ORF">GPUN_0430</name>
</gene>
<dbReference type="Pfam" id="PF03445">
    <property type="entry name" value="DUF294"/>
    <property type="match status" value="1"/>
</dbReference>
<dbReference type="RefSeq" id="WP_006002936.1">
    <property type="nucleotide sequence ID" value="NZ_BAET01000006.1"/>
</dbReference>
<dbReference type="PROSITE" id="PS50042">
    <property type="entry name" value="CNMP_BINDING_3"/>
    <property type="match status" value="1"/>
</dbReference>
<protein>
    <submittedName>
        <fullName evidence="5">CBS domain-containing protein</fullName>
    </submittedName>
</protein>
<dbReference type="SMART" id="SM00116">
    <property type="entry name" value="CBS"/>
    <property type="match status" value="2"/>
</dbReference>
<feature type="domain" description="CBS" evidence="4">
    <location>
        <begin position="232"/>
        <end position="294"/>
    </location>
</feature>
<dbReference type="InterPro" id="IPR051462">
    <property type="entry name" value="CBS_domain-containing"/>
</dbReference>
<dbReference type="InterPro" id="IPR046342">
    <property type="entry name" value="CBS_dom_sf"/>
</dbReference>
<dbReference type="Proteomes" id="UP000053586">
    <property type="component" value="Unassembled WGS sequence"/>
</dbReference>
<dbReference type="Pfam" id="PF10335">
    <property type="entry name" value="DUF294_C"/>
    <property type="match status" value="1"/>
</dbReference>
<organism evidence="5 6">
    <name type="scientific">Glaciecola punicea ACAM 611</name>
    <dbReference type="NCBI Taxonomy" id="1121923"/>
    <lineage>
        <taxon>Bacteria</taxon>
        <taxon>Pseudomonadati</taxon>
        <taxon>Pseudomonadota</taxon>
        <taxon>Gammaproteobacteria</taxon>
        <taxon>Alteromonadales</taxon>
        <taxon>Alteromonadaceae</taxon>
        <taxon>Glaciecola</taxon>
    </lineage>
</organism>
<sequence>MSKTTDHPPNTNHSSQQTLSFLQQQSPFDKLDISTLRDIASTSHLIYLTTQNKESLLGKHRGALFLIQSGQFSIKVASSPIRHLSDGDYFGFSNLIDNIDYGLSVEVDSPGIVQCVSAANFSKGLKTRAFKGFFNALNADALQNQAVSDSNSMWLHKRLDEVVDNIPLCVLPTDTVKHAAVQMNERRVSSVLVMSNEVHREKVLVGILTDRDLRSRVVASGISLSTPVSEVMTKQPVFLTRNETIFDAICIMNEQSIHHLPVLDAHTKQPYSIITNTDISKQQRASVLFVIRDLTKANNKEALVKIALQVPQYIAKSATKAGDYDIAGKILAQATDIITRKLISFFEQEIGYATMPFTWLVFGSQAREDQTMGSDQDNALLLEGEPSEAQALYFSRLADYVCNALGECGIKLCDGNIMASNPALRVSLKAAKLESKNWVDNPTNEAILDFNIYLDARAVAGDMDLFTELQKYRQDLFKESSFLAALARNAHEASVPLSMFQKFIYAKDYEHKDAIDIKKSAVLIINNVVRLYALASGLSLPGTVARLHNLPHNSDLTLKDRNNLRDIWLFMNRLRWRHQLTNKVDNNFVRVSDLSSIERHQLKAALQAIYKTQQAVVFKFSGGAS</sequence>
<dbReference type="SUPFAM" id="SSF51206">
    <property type="entry name" value="cAMP-binding domain-like"/>
    <property type="match status" value="1"/>
</dbReference>
<dbReference type="Gene3D" id="3.10.580.10">
    <property type="entry name" value="CBS-domain"/>
    <property type="match status" value="1"/>
</dbReference>
<dbReference type="PANTHER" id="PTHR48108">
    <property type="entry name" value="CBS DOMAIN-CONTAINING PROTEIN CBSX2, CHLOROPLASTIC"/>
    <property type="match status" value="1"/>
</dbReference>
<feature type="domain" description="CBS" evidence="4">
    <location>
        <begin position="163"/>
        <end position="224"/>
    </location>
</feature>
<keyword evidence="1" id="KW-0677">Repeat</keyword>
<comment type="caution">
    <text evidence="5">The sequence shown here is derived from an EMBL/GenBank/DDBJ whole genome shotgun (WGS) entry which is preliminary data.</text>
</comment>
<evidence type="ECO:0000313" key="6">
    <source>
        <dbReference type="Proteomes" id="UP000053586"/>
    </source>
</evidence>
<evidence type="ECO:0000256" key="2">
    <source>
        <dbReference type="PROSITE-ProRule" id="PRU00703"/>
    </source>
</evidence>